<dbReference type="Proteomes" id="UP000462435">
    <property type="component" value="Unassembled WGS sequence"/>
</dbReference>
<dbReference type="Pfam" id="PF06041">
    <property type="entry name" value="DUF924"/>
    <property type="match status" value="1"/>
</dbReference>
<reference evidence="2" key="1">
    <citation type="journal article" date="2020" name="MBio">
        <title>Horizontal gene transfer to a defensive symbiont with a reduced genome amongst a multipartite beetle microbiome.</title>
        <authorList>
            <person name="Waterworth S.C."/>
            <person name="Florez L.V."/>
            <person name="Rees E.R."/>
            <person name="Hertweck C."/>
            <person name="Kaltenpoth M."/>
            <person name="Kwan J.C."/>
        </authorList>
    </citation>
    <scope>NUCLEOTIDE SEQUENCE [LARGE SCALE GENOMIC DNA]</scope>
</reference>
<comment type="caution">
    <text evidence="1">The sequence shown here is derived from an EMBL/GenBank/DDBJ whole genome shotgun (WGS) entry which is preliminary data.</text>
</comment>
<evidence type="ECO:0000313" key="1">
    <source>
        <dbReference type="EMBL" id="KAF1044098.1"/>
    </source>
</evidence>
<dbReference type="SUPFAM" id="SSF48452">
    <property type="entry name" value="TPR-like"/>
    <property type="match status" value="1"/>
</dbReference>
<dbReference type="PANTHER" id="PTHR23004">
    <property type="entry name" value="DOUBLECORTIN DOMAIN CONTAINING 2"/>
    <property type="match status" value="1"/>
</dbReference>
<evidence type="ECO:0000313" key="2">
    <source>
        <dbReference type="Proteomes" id="UP000462435"/>
    </source>
</evidence>
<dbReference type="Gene3D" id="1.25.40.10">
    <property type="entry name" value="Tetratricopeptide repeat domain"/>
    <property type="match status" value="1"/>
</dbReference>
<dbReference type="InterPro" id="IPR011990">
    <property type="entry name" value="TPR-like_helical_dom_sf"/>
</dbReference>
<organism evidence="1 2">
    <name type="scientific">Herbaspirillum frisingense</name>
    <dbReference type="NCBI Taxonomy" id="92645"/>
    <lineage>
        <taxon>Bacteria</taxon>
        <taxon>Pseudomonadati</taxon>
        <taxon>Pseudomonadota</taxon>
        <taxon>Betaproteobacteria</taxon>
        <taxon>Burkholderiales</taxon>
        <taxon>Oxalobacteraceae</taxon>
        <taxon>Herbaspirillum</taxon>
    </lineage>
</organism>
<gene>
    <name evidence="1" type="ORF">GAK35_01886</name>
</gene>
<dbReference type="EMBL" id="WNDX01000048">
    <property type="protein sequence ID" value="KAF1044098.1"/>
    <property type="molecule type" value="Genomic_DNA"/>
</dbReference>
<accession>A0A7V8FX62</accession>
<sequence>MPADATSDPTQQIDALLDFWFGQDWENAPAAEVAQRQKKLWWSKNPEIDAECRTRFEPMLQEAAANRLADWADAARSTLALILLLDQIPRNIYRGTPQAFAFDEQARQHTHLALAMGIDQELPPIARVFIYMPLEHSEDIDDQQYVVQLFRALAKQAAPEEKKDFDGFADYARKHHAVIEAFGRFPHRNKILGRPSTAEETAFMTQPGSSF</sequence>
<dbReference type="PANTHER" id="PTHR23004:SF7">
    <property type="entry name" value="DUF924-DOMAIN-CONTAINING PROTEIN"/>
    <property type="match status" value="1"/>
</dbReference>
<name>A0A7V8FX62_9BURK</name>
<protein>
    <recommendedName>
        <fullName evidence="3">DUF924 domain-containing protein</fullName>
    </recommendedName>
</protein>
<dbReference type="InterPro" id="IPR010323">
    <property type="entry name" value="DUF924"/>
</dbReference>
<proteinExistence type="predicted"/>
<dbReference type="AlphaFoldDB" id="A0A7V8FX62"/>
<dbReference type="Gene3D" id="1.20.58.320">
    <property type="entry name" value="TPR-like"/>
    <property type="match status" value="1"/>
</dbReference>
<evidence type="ECO:0008006" key="3">
    <source>
        <dbReference type="Google" id="ProtNLM"/>
    </source>
</evidence>